<protein>
    <submittedName>
        <fullName evidence="2">Uncharacterized protein</fullName>
    </submittedName>
</protein>
<gene>
    <name evidence="2" type="ORF">LTRI10_LOCUS23178</name>
</gene>
<name>A0AAV2E7X3_9ROSI</name>
<evidence type="ECO:0000313" key="3">
    <source>
        <dbReference type="Proteomes" id="UP001497516"/>
    </source>
</evidence>
<dbReference type="AlphaFoldDB" id="A0AAV2E7X3"/>
<keyword evidence="3" id="KW-1185">Reference proteome</keyword>
<sequence>MTNSKKHAGVNALEVRSVKVVPKIATTEVMEKEDTNKEETNPKRREKNPSRNERKAAREALPVDGYTPPLPYPIRMYMKRLENEFGGFMEMLPNLHLKIPFLEAMAQMARYAK</sequence>
<reference evidence="2 3" key="1">
    <citation type="submission" date="2024-04" db="EMBL/GenBank/DDBJ databases">
        <authorList>
            <person name="Fracassetti M."/>
        </authorList>
    </citation>
    <scope>NUCLEOTIDE SEQUENCE [LARGE SCALE GENOMIC DNA]</scope>
</reference>
<dbReference type="Proteomes" id="UP001497516">
    <property type="component" value="Chromosome 4"/>
</dbReference>
<evidence type="ECO:0000313" key="2">
    <source>
        <dbReference type="EMBL" id="CAL1381823.1"/>
    </source>
</evidence>
<organism evidence="2 3">
    <name type="scientific">Linum trigynum</name>
    <dbReference type="NCBI Taxonomy" id="586398"/>
    <lineage>
        <taxon>Eukaryota</taxon>
        <taxon>Viridiplantae</taxon>
        <taxon>Streptophyta</taxon>
        <taxon>Embryophyta</taxon>
        <taxon>Tracheophyta</taxon>
        <taxon>Spermatophyta</taxon>
        <taxon>Magnoliopsida</taxon>
        <taxon>eudicotyledons</taxon>
        <taxon>Gunneridae</taxon>
        <taxon>Pentapetalae</taxon>
        <taxon>rosids</taxon>
        <taxon>fabids</taxon>
        <taxon>Malpighiales</taxon>
        <taxon>Linaceae</taxon>
        <taxon>Linum</taxon>
    </lineage>
</organism>
<feature type="region of interest" description="Disordered" evidence="1">
    <location>
        <begin position="24"/>
        <end position="64"/>
    </location>
</feature>
<accession>A0AAV2E7X3</accession>
<dbReference type="EMBL" id="OZ034817">
    <property type="protein sequence ID" value="CAL1381823.1"/>
    <property type="molecule type" value="Genomic_DNA"/>
</dbReference>
<proteinExistence type="predicted"/>
<feature type="compositionally biased region" description="Basic and acidic residues" evidence="1">
    <location>
        <begin position="29"/>
        <end position="58"/>
    </location>
</feature>
<evidence type="ECO:0000256" key="1">
    <source>
        <dbReference type="SAM" id="MobiDB-lite"/>
    </source>
</evidence>